<evidence type="ECO:0000256" key="1">
    <source>
        <dbReference type="ARBA" id="ARBA00005564"/>
    </source>
</evidence>
<reference evidence="3 4" key="1">
    <citation type="submission" date="2016-10" db="EMBL/GenBank/DDBJ databases">
        <authorList>
            <person name="Varghese N."/>
            <person name="Submissions S."/>
        </authorList>
    </citation>
    <scope>NUCLEOTIDE SEQUENCE [LARGE SCALE GENOMIC DNA]</scope>
    <source>
        <strain evidence="3 4">LMG 22274</strain>
    </source>
</reference>
<dbReference type="EMBL" id="FNZM01000012">
    <property type="protein sequence ID" value="SEJ98921.1"/>
    <property type="molecule type" value="Genomic_DNA"/>
</dbReference>
<keyword evidence="2" id="KW-0119">Carbohydrate metabolism</keyword>
<comment type="similarity">
    <text evidence="1">Belongs to the cycloisomerase 2 family.</text>
</comment>
<proteinExistence type="inferred from homology"/>
<dbReference type="RefSeq" id="WP_074984988.1">
    <property type="nucleotide sequence ID" value="NZ_CADFGN010000004.1"/>
</dbReference>
<evidence type="ECO:0000313" key="4">
    <source>
        <dbReference type="Proteomes" id="UP000183529"/>
    </source>
</evidence>
<dbReference type="InterPro" id="IPR019405">
    <property type="entry name" value="Lactonase_7-beta_prop"/>
</dbReference>
<gene>
    <name evidence="3" type="ORF">SAMN05216550_112113</name>
</gene>
<accession>A0AAQ1GIG3</accession>
<dbReference type="InterPro" id="IPR050282">
    <property type="entry name" value="Cycloisomerase_2"/>
</dbReference>
<dbReference type="PANTHER" id="PTHR30344">
    <property type="entry name" value="6-PHOSPHOGLUCONOLACTONASE-RELATED"/>
    <property type="match status" value="1"/>
</dbReference>
<sequence length="366" mass="38754">METNVNKDAGSTCTLAVGTYTLPMPHVEGKGAGIYLLDFDASTGRLSERAVERAANPSYLTLSKDGRRLYAVREVNAEDGPGVSTYEVDAAGRSLTLLGDLSTPGAWPCHVAVDEELALLLASNYLSGEVLAYRLDANGVPAGEPVVLEREGSGPNAARQEAPHAHCAVFSPDRRHLYLADLGVDGVVRHALDASKVIKTPDRFLDAAPGAGPRHLVFTASGKHLLANYELASTVRMYRLADHAAELVCEVSSLPEDFGGESGAGGMRLHPSGKFVYVGNRGHDSIFCARIDEAAGTLTPVGSWSLGGRTPRDLAISPDGKYLLAAAQDDGFIRVYAIDAQTGALNDTGYTYPIPTAVCLEFIQGE</sequence>
<dbReference type="GO" id="GO:0017057">
    <property type="term" value="F:6-phosphogluconolactonase activity"/>
    <property type="evidence" value="ECO:0007669"/>
    <property type="project" value="TreeGrafter"/>
</dbReference>
<dbReference type="Gene3D" id="2.130.10.10">
    <property type="entry name" value="YVTN repeat-like/Quinoprotein amine dehydrogenase"/>
    <property type="match status" value="1"/>
</dbReference>
<dbReference type="GO" id="GO:0006006">
    <property type="term" value="P:glucose metabolic process"/>
    <property type="evidence" value="ECO:0007669"/>
    <property type="project" value="UniProtKB-KW"/>
</dbReference>
<dbReference type="InterPro" id="IPR011048">
    <property type="entry name" value="Haem_d1_sf"/>
</dbReference>
<dbReference type="InterPro" id="IPR015943">
    <property type="entry name" value="WD40/YVTN_repeat-like_dom_sf"/>
</dbReference>
<dbReference type="PANTHER" id="PTHR30344:SF1">
    <property type="entry name" value="6-PHOSPHOGLUCONOLACTONASE"/>
    <property type="match status" value="1"/>
</dbReference>
<protein>
    <submittedName>
        <fullName evidence="3">6-phosphogluconolactonase</fullName>
    </submittedName>
</protein>
<keyword evidence="2" id="KW-0313">Glucose metabolism</keyword>
<organism evidence="3 4">
    <name type="scientific">Paraburkholderia tropica</name>
    <dbReference type="NCBI Taxonomy" id="92647"/>
    <lineage>
        <taxon>Bacteria</taxon>
        <taxon>Pseudomonadati</taxon>
        <taxon>Pseudomonadota</taxon>
        <taxon>Betaproteobacteria</taxon>
        <taxon>Burkholderiales</taxon>
        <taxon>Burkholderiaceae</taxon>
        <taxon>Paraburkholderia</taxon>
    </lineage>
</organism>
<comment type="caution">
    <text evidence="3">The sequence shown here is derived from an EMBL/GenBank/DDBJ whole genome shotgun (WGS) entry which is preliminary data.</text>
</comment>
<dbReference type="SUPFAM" id="SSF51004">
    <property type="entry name" value="C-terminal (heme d1) domain of cytochrome cd1-nitrite reductase"/>
    <property type="match status" value="1"/>
</dbReference>
<dbReference type="AlphaFoldDB" id="A0AAQ1GIG3"/>
<dbReference type="Pfam" id="PF10282">
    <property type="entry name" value="Lactonase"/>
    <property type="match status" value="1"/>
</dbReference>
<dbReference type="Proteomes" id="UP000183529">
    <property type="component" value="Unassembled WGS sequence"/>
</dbReference>
<evidence type="ECO:0000256" key="2">
    <source>
        <dbReference type="ARBA" id="ARBA00022526"/>
    </source>
</evidence>
<name>A0AAQ1GIG3_9BURK</name>
<evidence type="ECO:0000313" key="3">
    <source>
        <dbReference type="EMBL" id="SEJ98921.1"/>
    </source>
</evidence>